<sequence length="151" mass="17641">MSELNIELITADQAMKMLRDRHAKRNERFPQLISAGSFILPDYYLTRKREAFKIRRHTFLKKKSRSYVAFDSENGQTLWLRNFNSLSEAMFWLNTGLKPADTDSNNSFAKWKESHAAEINELKDQLRAMSKLKKKEIVKATKAKKEKGATR</sequence>
<evidence type="ECO:0000313" key="2">
    <source>
        <dbReference type="Proteomes" id="UP001056707"/>
    </source>
</evidence>
<protein>
    <submittedName>
        <fullName evidence="1">Uncharacterized protein</fullName>
    </submittedName>
</protein>
<accession>A0ABY5BM91</accession>
<organism evidence="1 2">
    <name type="scientific">Fructilactobacillus myrtifloralis</name>
    <dbReference type="NCBI Taxonomy" id="2940301"/>
    <lineage>
        <taxon>Bacteria</taxon>
        <taxon>Bacillati</taxon>
        <taxon>Bacillota</taxon>
        <taxon>Bacilli</taxon>
        <taxon>Lactobacillales</taxon>
        <taxon>Lactobacillaceae</taxon>
        <taxon>Fructilactobacillus</taxon>
    </lineage>
</organism>
<proteinExistence type="predicted"/>
<reference evidence="1" key="1">
    <citation type="submission" date="2022-05" db="EMBL/GenBank/DDBJ databases">
        <authorList>
            <person name="Oliphant S.A."/>
            <person name="Watson-Haigh N.S."/>
            <person name="Sumby K.M."/>
            <person name="Gardner J.M."/>
            <person name="Jiranek V."/>
        </authorList>
    </citation>
    <scope>NUCLEOTIDE SEQUENCE</scope>
    <source>
        <strain evidence="1">KI16_H9</strain>
    </source>
</reference>
<name>A0ABY5BM91_9LACO</name>
<dbReference type="EMBL" id="CP097116">
    <property type="protein sequence ID" value="USS84792.1"/>
    <property type="molecule type" value="Genomic_DNA"/>
</dbReference>
<keyword evidence="2" id="KW-1185">Reference proteome</keyword>
<dbReference type="Proteomes" id="UP001056707">
    <property type="component" value="Chromosome"/>
</dbReference>
<gene>
    <name evidence="1" type="ORF">M3M35_05660</name>
</gene>
<evidence type="ECO:0000313" key="1">
    <source>
        <dbReference type="EMBL" id="USS84792.1"/>
    </source>
</evidence>
<dbReference type="RefSeq" id="WP_252749694.1">
    <property type="nucleotide sequence ID" value="NZ_CP097116.1"/>
</dbReference>